<accession>A0AAD5QP40</accession>
<organism evidence="1 2">
    <name type="scientific">Parelaphostrongylus tenuis</name>
    <name type="common">Meningeal worm</name>
    <dbReference type="NCBI Taxonomy" id="148309"/>
    <lineage>
        <taxon>Eukaryota</taxon>
        <taxon>Metazoa</taxon>
        <taxon>Ecdysozoa</taxon>
        <taxon>Nematoda</taxon>
        <taxon>Chromadorea</taxon>
        <taxon>Rhabditida</taxon>
        <taxon>Rhabditina</taxon>
        <taxon>Rhabditomorpha</taxon>
        <taxon>Strongyloidea</taxon>
        <taxon>Metastrongylidae</taxon>
        <taxon>Parelaphostrongylus</taxon>
    </lineage>
</organism>
<comment type="caution">
    <text evidence="1">The sequence shown here is derived from an EMBL/GenBank/DDBJ whole genome shotgun (WGS) entry which is preliminary data.</text>
</comment>
<name>A0AAD5QP40_PARTN</name>
<evidence type="ECO:0000313" key="1">
    <source>
        <dbReference type="EMBL" id="KAJ1356305.1"/>
    </source>
</evidence>
<dbReference type="Proteomes" id="UP001196413">
    <property type="component" value="Unassembled WGS sequence"/>
</dbReference>
<gene>
    <name evidence="1" type="ORF">KIN20_013999</name>
</gene>
<reference evidence="1" key="1">
    <citation type="submission" date="2021-06" db="EMBL/GenBank/DDBJ databases">
        <title>Parelaphostrongylus tenuis whole genome reference sequence.</title>
        <authorList>
            <person name="Garwood T.J."/>
            <person name="Larsen P.A."/>
            <person name="Fountain-Jones N.M."/>
            <person name="Garbe J.R."/>
            <person name="Macchietto M.G."/>
            <person name="Kania S.A."/>
            <person name="Gerhold R.W."/>
            <person name="Richards J.E."/>
            <person name="Wolf T.M."/>
        </authorList>
    </citation>
    <scope>NUCLEOTIDE SEQUENCE</scope>
    <source>
        <strain evidence="1">MNPRO001-30</strain>
        <tissue evidence="1">Meninges</tissue>
    </source>
</reference>
<dbReference type="EMBL" id="JAHQIW010002783">
    <property type="protein sequence ID" value="KAJ1356305.1"/>
    <property type="molecule type" value="Genomic_DNA"/>
</dbReference>
<protein>
    <submittedName>
        <fullName evidence="1">Uncharacterized protein</fullName>
    </submittedName>
</protein>
<evidence type="ECO:0000313" key="2">
    <source>
        <dbReference type="Proteomes" id="UP001196413"/>
    </source>
</evidence>
<dbReference type="AlphaFoldDB" id="A0AAD5QP40"/>
<keyword evidence="2" id="KW-1185">Reference proteome</keyword>
<proteinExistence type="predicted"/>
<sequence>MSLGKHYGVLVLDVDQLPAFIRKLILRVDAKAVTIEISPSSVAPFDIADLSAQINRNLVTLDRSLKQFYELLTNYDALIRFIEGKRRNPTDIIAALVLDCE</sequence>